<organism evidence="1 2">
    <name type="scientific">Pseudomonas saponiphila</name>
    <dbReference type="NCBI Taxonomy" id="556534"/>
    <lineage>
        <taxon>Bacteria</taxon>
        <taxon>Pseudomonadati</taxon>
        <taxon>Pseudomonadota</taxon>
        <taxon>Gammaproteobacteria</taxon>
        <taxon>Pseudomonadales</taxon>
        <taxon>Pseudomonadaceae</taxon>
        <taxon>Pseudomonas</taxon>
    </lineage>
</organism>
<reference evidence="2" key="1">
    <citation type="submission" date="2016-10" db="EMBL/GenBank/DDBJ databases">
        <authorList>
            <person name="Varghese N."/>
            <person name="Submissions S."/>
        </authorList>
    </citation>
    <scope>NUCLEOTIDE SEQUENCE [LARGE SCALE GENOMIC DNA]</scope>
    <source>
        <strain evidence="2">DSM 9751</strain>
    </source>
</reference>
<keyword evidence="2" id="KW-1185">Reference proteome</keyword>
<evidence type="ECO:0000313" key="2">
    <source>
        <dbReference type="Proteomes" id="UP000198982"/>
    </source>
</evidence>
<dbReference type="Proteomes" id="UP000198982">
    <property type="component" value="Unassembled WGS sequence"/>
</dbReference>
<dbReference type="AlphaFoldDB" id="A0A1H4LBB8"/>
<accession>A0A1H4LBB8</accession>
<protein>
    <submittedName>
        <fullName evidence="1">Uncharacterized protein</fullName>
    </submittedName>
</protein>
<gene>
    <name evidence="1" type="ORF">SAMN05216178_1817</name>
</gene>
<dbReference type="EMBL" id="FNTJ01000001">
    <property type="protein sequence ID" value="SEB67983.1"/>
    <property type="molecule type" value="Genomic_DNA"/>
</dbReference>
<sequence>MPDVGKALAAFAGKPAPTGESAGKPSAIVAPAAGPVIDQGLGTIVEQIFWRDIEDLAGHWNGLGVDVKGPASGKPNLCLLSGNNKRMQLVLGDQTLLWGTMSRCLYGVWLVRNDLLEQLPQTLVGPIDSPQVEQQARLDPALRLKAWSRLFVQQLMQHQPDFFYPGYWLVRALRPASQKPMRPMLSGTEAWYFKGGEDAQSHMPQWAIHGRNILDNQQAGTARWVELGEYGGAVVGLHAVDPHSGRLKWWRKKAREGSLPPILLWYVSGLNCHLILDGHYRLQAAIDENLPPEFLVLSSPRLYRYRPNPQEQQKVLGALQVQVQRNKLETGRFNQLLISTFDDRPYHGFGSQSWAGIASEQVWIDQVSGILKERGDLSDLEEILEREAPEEYR</sequence>
<evidence type="ECO:0000313" key="1">
    <source>
        <dbReference type="EMBL" id="SEB67983.1"/>
    </source>
</evidence>
<name>A0A1H4LBB8_9PSED</name>
<proteinExistence type="predicted"/>